<dbReference type="PRINTS" id="PR00368">
    <property type="entry name" value="FADPNR"/>
</dbReference>
<comment type="cofactor">
    <cofactor evidence="1">
        <name>FAD</name>
        <dbReference type="ChEBI" id="CHEBI:57692"/>
    </cofactor>
</comment>
<reference evidence="7 8" key="1">
    <citation type="submission" date="2016-10" db="EMBL/GenBank/DDBJ databases">
        <title>Comparative genome analysis of multiple Pseudomonas spp. focuses on biocontrol and plant growth promoting traits.</title>
        <authorList>
            <person name="Tao X.-Y."/>
            <person name="Taylor C.G."/>
        </authorList>
    </citation>
    <scope>NUCLEOTIDE SEQUENCE [LARGE SCALE GENOMIC DNA]</scope>
    <source>
        <strain evidence="7 8">15D11</strain>
    </source>
</reference>
<evidence type="ECO:0000256" key="2">
    <source>
        <dbReference type="ARBA" id="ARBA00005272"/>
    </source>
</evidence>
<evidence type="ECO:0000259" key="6">
    <source>
        <dbReference type="Pfam" id="PF07992"/>
    </source>
</evidence>
<protein>
    <submittedName>
        <fullName evidence="7">FAD-dependent oxidoreductase</fullName>
    </submittedName>
</protein>
<dbReference type="AlphaFoldDB" id="A0A423DJI8"/>
<evidence type="ECO:0000256" key="3">
    <source>
        <dbReference type="ARBA" id="ARBA00022630"/>
    </source>
</evidence>
<feature type="domain" description="FAD/NAD(P)-binding" evidence="6">
    <location>
        <begin position="4"/>
        <end position="336"/>
    </location>
</feature>
<keyword evidence="5" id="KW-0560">Oxidoreductase</keyword>
<evidence type="ECO:0000256" key="4">
    <source>
        <dbReference type="ARBA" id="ARBA00022827"/>
    </source>
</evidence>
<accession>A0A423DJI8</accession>
<dbReference type="STRING" id="1292031.GCA_000425805_04865"/>
<comment type="similarity">
    <text evidence="2">Belongs to the NADH dehydrogenase family.</text>
</comment>
<dbReference type="GO" id="GO:0019646">
    <property type="term" value="P:aerobic electron transport chain"/>
    <property type="evidence" value="ECO:0007669"/>
    <property type="project" value="TreeGrafter"/>
</dbReference>
<evidence type="ECO:0000313" key="7">
    <source>
        <dbReference type="EMBL" id="ROL71732.1"/>
    </source>
</evidence>
<dbReference type="EMBL" id="MOAM01000023">
    <property type="protein sequence ID" value="ROL71732.1"/>
    <property type="molecule type" value="Genomic_DNA"/>
</dbReference>
<dbReference type="Proteomes" id="UP000285286">
    <property type="component" value="Unassembled WGS sequence"/>
</dbReference>
<dbReference type="SUPFAM" id="SSF51905">
    <property type="entry name" value="FAD/NAD(P)-binding domain"/>
    <property type="match status" value="1"/>
</dbReference>
<dbReference type="InterPro" id="IPR023753">
    <property type="entry name" value="FAD/NAD-binding_dom"/>
</dbReference>
<dbReference type="PANTHER" id="PTHR42913:SF3">
    <property type="entry name" value="64 KDA MITOCHONDRIAL NADH DEHYDROGENASE (EUROFUNG)"/>
    <property type="match status" value="1"/>
</dbReference>
<proteinExistence type="inferred from homology"/>
<keyword evidence="3" id="KW-0285">Flavoprotein</keyword>
<keyword evidence="8" id="KW-1185">Reference proteome</keyword>
<dbReference type="InterPro" id="IPR051169">
    <property type="entry name" value="NADH-Q_oxidoreductase"/>
</dbReference>
<dbReference type="Gene3D" id="3.50.50.100">
    <property type="match status" value="1"/>
</dbReference>
<dbReference type="PANTHER" id="PTHR42913">
    <property type="entry name" value="APOPTOSIS-INDUCING FACTOR 1"/>
    <property type="match status" value="1"/>
</dbReference>
<evidence type="ECO:0000256" key="5">
    <source>
        <dbReference type="ARBA" id="ARBA00023002"/>
    </source>
</evidence>
<dbReference type="FunFam" id="3.50.50.100:FF:000001">
    <property type="entry name" value="NADH dehydrogenase"/>
    <property type="match status" value="1"/>
</dbReference>
<dbReference type="GO" id="GO:0003955">
    <property type="term" value="F:NAD(P)H dehydrogenase (quinone) activity"/>
    <property type="evidence" value="ECO:0007669"/>
    <property type="project" value="TreeGrafter"/>
</dbReference>
<dbReference type="PRINTS" id="PR00411">
    <property type="entry name" value="PNDRDTASEI"/>
</dbReference>
<gene>
    <name evidence="7" type="ORF">BHU25_15565</name>
</gene>
<comment type="caution">
    <text evidence="7">The sequence shown here is derived from an EMBL/GenBank/DDBJ whole genome shotgun (WGS) entry which is preliminary data.</text>
</comment>
<organism evidence="7 8">
    <name type="scientific">Pseudomonas vranovensis</name>
    <dbReference type="NCBI Taxonomy" id="321661"/>
    <lineage>
        <taxon>Bacteria</taxon>
        <taxon>Pseudomonadati</taxon>
        <taxon>Pseudomonadota</taxon>
        <taxon>Gammaproteobacteria</taxon>
        <taxon>Pseudomonadales</taxon>
        <taxon>Pseudomonadaceae</taxon>
        <taxon>Pseudomonas</taxon>
    </lineage>
</organism>
<evidence type="ECO:0000256" key="1">
    <source>
        <dbReference type="ARBA" id="ARBA00001974"/>
    </source>
</evidence>
<dbReference type="InterPro" id="IPR036188">
    <property type="entry name" value="FAD/NAD-bd_sf"/>
</dbReference>
<dbReference type="RefSeq" id="WP_045200816.1">
    <property type="nucleotide sequence ID" value="NZ_CP158809.1"/>
</dbReference>
<keyword evidence="4" id="KW-0274">FAD</keyword>
<dbReference type="Pfam" id="PF07992">
    <property type="entry name" value="Pyr_redox_2"/>
    <property type="match status" value="1"/>
</dbReference>
<name>A0A423DJI8_9PSED</name>
<sequence>MTHRIVIVGGGAGGLELATRLGKTLGKKGSASITLVDANLTHIWKPLLHEVAAGSLNSSEDELNYVAQAKWNHFQFQLGRMSGLDRETKQIQLAATLDEDGRELLPARTLGYDTLVIAVGSNTNDFGTLGAAQHCLFLDTRKQAERFHQQLLNHYLRAHAGDQAHEKISVAIVGAGATGVELAAELHHAAHELAAYGLDRIQPKDMHITLIEAGPRVLPALPERISVPVHKTLEKLGVTVMTNAAVSEVTADELRTSNGEVIQASLKVWAAGIRAPGFLKDIDGLETNRINQLVVRPTLQTTLDDNIFAFGDCAACPQPGSDRNVPPRAQAAHQQASLLAKGLKARLEGKPLPTYAYRDYGSLVSLSRFSAVGNLMGNLTGSVMLEGWLARMFYVSLYRMHQMALYGTFRTLMLMLGSRIGRGTEPRLKLH</sequence>
<evidence type="ECO:0000313" key="8">
    <source>
        <dbReference type="Proteomes" id="UP000285286"/>
    </source>
</evidence>